<feature type="region of interest" description="Disordered" evidence="1">
    <location>
        <begin position="548"/>
        <end position="589"/>
    </location>
</feature>
<evidence type="ECO:0000313" key="2">
    <source>
        <dbReference type="EMBL" id="KAF9481450.1"/>
    </source>
</evidence>
<dbReference type="Proteomes" id="UP000807469">
    <property type="component" value="Unassembled WGS sequence"/>
</dbReference>
<dbReference type="EMBL" id="MU155178">
    <property type="protein sequence ID" value="KAF9481450.1"/>
    <property type="molecule type" value="Genomic_DNA"/>
</dbReference>
<dbReference type="AlphaFoldDB" id="A0A9P6D2U8"/>
<dbReference type="OrthoDB" id="3263163at2759"/>
<feature type="region of interest" description="Disordered" evidence="1">
    <location>
        <begin position="434"/>
        <end position="467"/>
    </location>
</feature>
<protein>
    <recommendedName>
        <fullName evidence="4">Mediator of RNA polymerase II transcription subunit 25</fullName>
    </recommendedName>
</protein>
<feature type="compositionally biased region" description="Polar residues" evidence="1">
    <location>
        <begin position="510"/>
        <end position="519"/>
    </location>
</feature>
<feature type="compositionally biased region" description="Polar residues" evidence="1">
    <location>
        <begin position="375"/>
        <end position="389"/>
    </location>
</feature>
<proteinExistence type="predicted"/>
<gene>
    <name evidence="2" type="ORF">BDN70DRAFT_528202</name>
</gene>
<organism evidence="2 3">
    <name type="scientific">Pholiota conissans</name>
    <dbReference type="NCBI Taxonomy" id="109636"/>
    <lineage>
        <taxon>Eukaryota</taxon>
        <taxon>Fungi</taxon>
        <taxon>Dikarya</taxon>
        <taxon>Basidiomycota</taxon>
        <taxon>Agaricomycotina</taxon>
        <taxon>Agaricomycetes</taxon>
        <taxon>Agaricomycetidae</taxon>
        <taxon>Agaricales</taxon>
        <taxon>Agaricineae</taxon>
        <taxon>Strophariaceae</taxon>
        <taxon>Pholiota</taxon>
    </lineage>
</organism>
<feature type="compositionally biased region" description="Basic residues" evidence="1">
    <location>
        <begin position="354"/>
        <end position="364"/>
    </location>
</feature>
<feature type="region of interest" description="Disordered" evidence="1">
    <location>
        <begin position="491"/>
        <end position="519"/>
    </location>
</feature>
<feature type="compositionally biased region" description="Low complexity" evidence="1">
    <location>
        <begin position="448"/>
        <end position="465"/>
    </location>
</feature>
<comment type="caution">
    <text evidence="2">The sequence shown here is derived from an EMBL/GenBank/DDBJ whole genome shotgun (WGS) entry which is preliminary data.</text>
</comment>
<accession>A0A9P6D2U8</accession>
<reference evidence="2" key="1">
    <citation type="submission" date="2020-11" db="EMBL/GenBank/DDBJ databases">
        <authorList>
            <consortium name="DOE Joint Genome Institute"/>
            <person name="Ahrendt S."/>
            <person name="Riley R."/>
            <person name="Andreopoulos W."/>
            <person name="Labutti K."/>
            <person name="Pangilinan J."/>
            <person name="Ruiz-Duenas F.J."/>
            <person name="Barrasa J.M."/>
            <person name="Sanchez-Garcia M."/>
            <person name="Camarero S."/>
            <person name="Miyauchi S."/>
            <person name="Serrano A."/>
            <person name="Linde D."/>
            <person name="Babiker R."/>
            <person name="Drula E."/>
            <person name="Ayuso-Fernandez I."/>
            <person name="Pacheco R."/>
            <person name="Padilla G."/>
            <person name="Ferreira P."/>
            <person name="Barriuso J."/>
            <person name="Kellner H."/>
            <person name="Castanera R."/>
            <person name="Alfaro M."/>
            <person name="Ramirez L."/>
            <person name="Pisabarro A.G."/>
            <person name="Kuo A."/>
            <person name="Tritt A."/>
            <person name="Lipzen A."/>
            <person name="He G."/>
            <person name="Yan M."/>
            <person name="Ng V."/>
            <person name="Cullen D."/>
            <person name="Martin F."/>
            <person name="Rosso M.-N."/>
            <person name="Henrissat B."/>
            <person name="Hibbett D."/>
            <person name="Martinez A.T."/>
            <person name="Grigoriev I.V."/>
        </authorList>
    </citation>
    <scope>NUCLEOTIDE SEQUENCE</scope>
    <source>
        <strain evidence="2">CIRM-BRFM 674</strain>
    </source>
</reference>
<evidence type="ECO:0008006" key="4">
    <source>
        <dbReference type="Google" id="ProtNLM"/>
    </source>
</evidence>
<feature type="compositionally biased region" description="Low complexity" evidence="1">
    <location>
        <begin position="390"/>
        <end position="404"/>
    </location>
</feature>
<keyword evidence="3" id="KW-1185">Reference proteome</keyword>
<feature type="compositionally biased region" description="Polar residues" evidence="1">
    <location>
        <begin position="548"/>
        <end position="564"/>
    </location>
</feature>
<evidence type="ECO:0000256" key="1">
    <source>
        <dbReference type="SAM" id="MobiDB-lite"/>
    </source>
</evidence>
<evidence type="ECO:0000313" key="3">
    <source>
        <dbReference type="Proteomes" id="UP000807469"/>
    </source>
</evidence>
<feature type="compositionally biased region" description="Low complexity" evidence="1">
    <location>
        <begin position="570"/>
        <end position="584"/>
    </location>
</feature>
<feature type="region of interest" description="Disordered" evidence="1">
    <location>
        <begin position="220"/>
        <end position="269"/>
    </location>
</feature>
<feature type="region of interest" description="Disordered" evidence="1">
    <location>
        <begin position="313"/>
        <end position="404"/>
    </location>
</feature>
<sequence length="717" mass="77310">MAMSSLFRSSSPHQPLAILMLIENSLAMSKIWADLRDQYLDRLVETATSANGPTTPITVSVLESYPCQDHGVNPSHPRQYSGNHDGLRDVKFNPNPDNQISIGRINSCIDFLDSFKFQGQPAALHLIIVAASPPSDDNNETCVSPGEYSPWIFLAKKMAERSIHCHIVVSPQNATGSLTTLFEETLRMQANMEEQLYPPVDPSKIVLRLSASPTYQVQHTYSDPAAPNLYSPPERLPPSLPRRSSYPPPDNLYSDPFMTPAPTDGESPSLVSQLQQVHGLTKKKVYGAKPVRQPFLTQERIREKYIKAPTLLTMPPPVADQAPSPTAGGKALSHSRADRMARVGQSSPTETHSRRQHGWPKRGSRLSTPEAENIAWSSSPSTYHDTSPGSTYVPSVSSDISSPVTPVTTMEDMYHGLPKTVPSTSATAIHGMNPLMYQTGGMPEPSWPQQQQQQQQQPQQQPQSQYADGYGTVQQSYFPPLVSQPQFYSNAGELMQPPQTSSPEHAHAHATQQPTTQSGVIPSASYATYTSEQPPPIVRSQVTLAPTPSSALANPANTATSSAPDNAIGATHGTASATTRSSASTKRRASLEDEERFTFSQDFVAATAALFEAEVLPAYPNYPGMSSGLAARAPAPLPAPGPQTGELYASRMRSSYPPPQAHAHVHAANGHAAGQAYPASGYAVSANAMVGRAPYQTYNAPAYPPPSYGNSLTGWAG</sequence>
<feature type="compositionally biased region" description="Pro residues" evidence="1">
    <location>
        <begin position="234"/>
        <end position="250"/>
    </location>
</feature>
<name>A0A9P6D2U8_9AGAR</name>